<evidence type="ECO:0000313" key="5">
    <source>
        <dbReference type="EMBL" id="BCK84206.1"/>
    </source>
</evidence>
<dbReference type="SUPFAM" id="SSF52518">
    <property type="entry name" value="Thiamin diphosphate-binding fold (THDP-binding)"/>
    <property type="match status" value="1"/>
</dbReference>
<dbReference type="Pfam" id="PF02779">
    <property type="entry name" value="Transket_pyr"/>
    <property type="match status" value="1"/>
</dbReference>
<keyword evidence="2" id="KW-0560">Oxidoreductase</keyword>
<evidence type="ECO:0000256" key="1">
    <source>
        <dbReference type="ARBA" id="ARBA00001964"/>
    </source>
</evidence>
<dbReference type="InterPro" id="IPR033248">
    <property type="entry name" value="Transketolase_C"/>
</dbReference>
<keyword evidence="3" id="KW-0786">Thiamine pyrophosphate</keyword>
<name>A0A810QEA9_9FIRM</name>
<dbReference type="FunFam" id="3.40.50.920:FF:000001">
    <property type="entry name" value="Pyruvate dehydrogenase E1 beta subunit"/>
    <property type="match status" value="1"/>
</dbReference>
<dbReference type="RefSeq" id="WP_187030180.1">
    <property type="nucleotide sequence ID" value="NZ_AP023420.1"/>
</dbReference>
<dbReference type="SUPFAM" id="SSF52922">
    <property type="entry name" value="TK C-terminal domain-like"/>
    <property type="match status" value="1"/>
</dbReference>
<accession>A0A810QEA9</accession>
<comment type="cofactor">
    <cofactor evidence="1">
        <name>thiamine diphosphate</name>
        <dbReference type="ChEBI" id="CHEBI:58937"/>
    </cofactor>
</comment>
<dbReference type="Proteomes" id="UP000679848">
    <property type="component" value="Chromosome"/>
</dbReference>
<dbReference type="SMART" id="SM00861">
    <property type="entry name" value="Transket_pyr"/>
    <property type="match status" value="1"/>
</dbReference>
<dbReference type="InterPro" id="IPR009014">
    <property type="entry name" value="Transketo_C/PFOR_II"/>
</dbReference>
<dbReference type="EMBL" id="AP023420">
    <property type="protein sequence ID" value="BCK84206.1"/>
    <property type="molecule type" value="Genomic_DNA"/>
</dbReference>
<evidence type="ECO:0000256" key="2">
    <source>
        <dbReference type="ARBA" id="ARBA00023002"/>
    </source>
</evidence>
<dbReference type="InterPro" id="IPR005475">
    <property type="entry name" value="Transketolase-like_Pyr-bd"/>
</dbReference>
<dbReference type="PANTHER" id="PTHR43257:SF2">
    <property type="entry name" value="PYRUVATE DEHYDROGENASE E1 COMPONENT SUBUNIT BETA"/>
    <property type="match status" value="1"/>
</dbReference>
<dbReference type="KEGG" id="pfaa:MM59RIKEN_15250"/>
<dbReference type="CDD" id="cd07036">
    <property type="entry name" value="TPP_PYR_E1-PDHc-beta_like"/>
    <property type="match status" value="1"/>
</dbReference>
<evidence type="ECO:0000313" key="6">
    <source>
        <dbReference type="Proteomes" id="UP000679848"/>
    </source>
</evidence>
<evidence type="ECO:0000259" key="4">
    <source>
        <dbReference type="SMART" id="SM00861"/>
    </source>
</evidence>
<keyword evidence="6" id="KW-1185">Reference proteome</keyword>
<gene>
    <name evidence="5" type="primary">acoB_1</name>
    <name evidence="5" type="ORF">MM59RIKEN_15250</name>
</gene>
<feature type="domain" description="Transketolase-like pyrimidine-binding" evidence="4">
    <location>
        <begin position="3"/>
        <end position="178"/>
    </location>
</feature>
<reference evidence="5" key="1">
    <citation type="submission" date="2020-09" db="EMBL/GenBank/DDBJ databases">
        <title>New species isolated from human feces.</title>
        <authorList>
            <person name="Kitahara M."/>
            <person name="Shigeno Y."/>
            <person name="Shime M."/>
            <person name="Matsumoto Y."/>
            <person name="Nakamura S."/>
            <person name="Motooka D."/>
            <person name="Fukuoka S."/>
            <person name="Nishikawa H."/>
            <person name="Benno Y."/>
        </authorList>
    </citation>
    <scope>NUCLEOTIDE SEQUENCE</scope>
    <source>
        <strain evidence="5">MM59</strain>
    </source>
</reference>
<evidence type="ECO:0000256" key="3">
    <source>
        <dbReference type="ARBA" id="ARBA00023052"/>
    </source>
</evidence>
<dbReference type="Pfam" id="PF02780">
    <property type="entry name" value="Transketolase_C"/>
    <property type="match status" value="1"/>
</dbReference>
<dbReference type="AlphaFoldDB" id="A0A810QEA9"/>
<sequence>MKESFAQAISAAISEEMRRDDTVLVYGEDVAEMGGIFCATKGILEEFGPKRCISTPISEGAIVGSAIGAAMTGLRPCVELMYSDFQLVAFNELFHSCGKWRYLHGEDYKLPLVVRCAGGYSFGAGAEHSNIFECLFNHAPGLTIITPSNVYDAKGLLKAAIRSDNPVLFFEHKQLYKTKMEIPDEEYVLPIGKADIKREGGDVTILAVGLMVQKALEAAQKLAAEGISCEVVDPRTLLPFDKETAYQSISKTHRCVIVEESNLRGGLGAEWAAMIQEELFDELDAPIKRVASLDVPLPYNLGLEARAVPNPEKIAAAVKALF</sequence>
<dbReference type="NCBIfam" id="NF006667">
    <property type="entry name" value="PRK09212.1"/>
    <property type="match status" value="1"/>
</dbReference>
<dbReference type="Gene3D" id="3.40.50.970">
    <property type="match status" value="1"/>
</dbReference>
<protein>
    <submittedName>
        <fullName evidence="5">TPP-dependent acetoin dehydrogenase complex, E1 protein subunit beta</fullName>
    </submittedName>
</protein>
<dbReference type="PANTHER" id="PTHR43257">
    <property type="entry name" value="PYRUVATE DEHYDROGENASE E1 COMPONENT BETA SUBUNIT"/>
    <property type="match status" value="1"/>
</dbReference>
<dbReference type="FunFam" id="3.40.50.970:FF:000001">
    <property type="entry name" value="Pyruvate dehydrogenase E1 beta subunit"/>
    <property type="match status" value="1"/>
</dbReference>
<dbReference type="GO" id="GO:0016491">
    <property type="term" value="F:oxidoreductase activity"/>
    <property type="evidence" value="ECO:0007669"/>
    <property type="project" value="UniProtKB-KW"/>
</dbReference>
<organism evidence="5 6">
    <name type="scientific">Pusillibacter faecalis</name>
    <dbReference type="NCBI Taxonomy" id="2714358"/>
    <lineage>
        <taxon>Bacteria</taxon>
        <taxon>Bacillati</taxon>
        <taxon>Bacillota</taxon>
        <taxon>Clostridia</taxon>
        <taxon>Eubacteriales</taxon>
        <taxon>Oscillospiraceae</taxon>
        <taxon>Pusillibacter</taxon>
    </lineage>
</organism>
<proteinExistence type="predicted"/>
<dbReference type="Gene3D" id="3.40.50.920">
    <property type="match status" value="1"/>
</dbReference>
<dbReference type="InterPro" id="IPR029061">
    <property type="entry name" value="THDP-binding"/>
</dbReference>